<dbReference type="PROSITE" id="PS51125">
    <property type="entry name" value="NHL"/>
    <property type="match status" value="2"/>
</dbReference>
<gene>
    <name evidence="3" type="ORF">EDC57_2130</name>
</gene>
<dbReference type="PROSITE" id="PS51257">
    <property type="entry name" value="PROKAR_LIPOPROTEIN"/>
    <property type="match status" value="1"/>
</dbReference>
<dbReference type="InterPro" id="IPR011042">
    <property type="entry name" value="6-blade_b-propeller_TolB-like"/>
</dbReference>
<feature type="repeat" description="NHL" evidence="2">
    <location>
        <begin position="180"/>
        <end position="215"/>
    </location>
</feature>
<dbReference type="Pfam" id="PF17170">
    <property type="entry name" value="DUF5128"/>
    <property type="match status" value="1"/>
</dbReference>
<dbReference type="AlphaFoldDB" id="A0A3N1Y251"/>
<name>A0A3N1Y251_9GAMM</name>
<keyword evidence="1" id="KW-0677">Repeat</keyword>
<dbReference type="EMBL" id="RJVI01000002">
    <property type="protein sequence ID" value="ROR32915.1"/>
    <property type="molecule type" value="Genomic_DNA"/>
</dbReference>
<dbReference type="Proteomes" id="UP000276634">
    <property type="component" value="Unassembled WGS sequence"/>
</dbReference>
<dbReference type="OrthoDB" id="9788279at2"/>
<dbReference type="PANTHER" id="PTHR24104">
    <property type="entry name" value="E3 UBIQUITIN-PROTEIN LIGASE NHLRC1-RELATED"/>
    <property type="match status" value="1"/>
</dbReference>
<reference evidence="3 4" key="1">
    <citation type="submission" date="2018-11" db="EMBL/GenBank/DDBJ databases">
        <title>Genomic Encyclopedia of Type Strains, Phase IV (KMG-IV): sequencing the most valuable type-strain genomes for metagenomic binning, comparative biology and taxonomic classification.</title>
        <authorList>
            <person name="Goeker M."/>
        </authorList>
    </citation>
    <scope>NUCLEOTIDE SEQUENCE [LARGE SCALE GENOMIC DNA]</scope>
    <source>
        <strain evidence="3 4">DSM 100275</strain>
    </source>
</reference>
<comment type="caution">
    <text evidence="3">The sequence shown here is derived from an EMBL/GenBank/DDBJ whole genome shotgun (WGS) entry which is preliminary data.</text>
</comment>
<evidence type="ECO:0000256" key="2">
    <source>
        <dbReference type="PROSITE-ProRule" id="PRU00504"/>
    </source>
</evidence>
<dbReference type="InterPro" id="IPR050952">
    <property type="entry name" value="TRIM-NHL_E3_ligases"/>
</dbReference>
<dbReference type="Gene3D" id="2.120.10.30">
    <property type="entry name" value="TolB, C-terminal domain"/>
    <property type="match status" value="3"/>
</dbReference>
<feature type="repeat" description="NHL" evidence="2">
    <location>
        <begin position="269"/>
        <end position="308"/>
    </location>
</feature>
<organism evidence="3 4">
    <name type="scientific">Inmirania thermothiophila</name>
    <dbReference type="NCBI Taxonomy" id="1750597"/>
    <lineage>
        <taxon>Bacteria</taxon>
        <taxon>Pseudomonadati</taxon>
        <taxon>Pseudomonadota</taxon>
        <taxon>Gammaproteobacteria</taxon>
        <taxon>Chromatiales</taxon>
        <taxon>Ectothiorhodospiraceae</taxon>
        <taxon>Inmirania</taxon>
    </lineage>
</organism>
<dbReference type="GO" id="GO:0008270">
    <property type="term" value="F:zinc ion binding"/>
    <property type="evidence" value="ECO:0007669"/>
    <property type="project" value="UniProtKB-KW"/>
</dbReference>
<evidence type="ECO:0000313" key="3">
    <source>
        <dbReference type="EMBL" id="ROR32915.1"/>
    </source>
</evidence>
<keyword evidence="4" id="KW-1185">Reference proteome</keyword>
<protein>
    <submittedName>
        <fullName evidence="3">6-bladed beta-propeller protein</fullName>
    </submittedName>
</protein>
<proteinExistence type="predicted"/>
<dbReference type="InterPro" id="IPR001258">
    <property type="entry name" value="NHL_repeat"/>
</dbReference>
<accession>A0A3N1Y251</accession>
<dbReference type="RefSeq" id="WP_123401807.1">
    <property type="nucleotide sequence ID" value="NZ_RJVI01000002.1"/>
</dbReference>
<evidence type="ECO:0000256" key="1">
    <source>
        <dbReference type="ARBA" id="ARBA00022737"/>
    </source>
</evidence>
<evidence type="ECO:0000313" key="4">
    <source>
        <dbReference type="Proteomes" id="UP000276634"/>
    </source>
</evidence>
<sequence>MARSLTRWPLWVLLAGLLAGCAETRQVMRYGVEDLAPAERPVWPPPPEVPRFLYAGALTGEDNLVPDPATRTRSGAARLLRWLVGLGGGRRQPRVLQRPVAVATDAAGRILVSDMSRQGVWVFDPAAASLALWRQATPTEPFEAPAQLAVAADGTVFVADAELGVVARLDAEGRPGAPWGRGVLVRPTGVAWDPKRRRLYVADTHAHDIKLFDAEGRLEAVIGERGTAPGRFNFPTHLAFRGDRLYVADTMNARIEILDPEGRPLAVHGERGLVLGSLVRPKGVAVDDEGRIYVVESYYDRLLVFDAQWRLLLVIGGTGSAPGRFYLPAGLWIDPQNRIYIADMFNGRVVMLQFLGE</sequence>
<dbReference type="SUPFAM" id="SSF101898">
    <property type="entry name" value="NHL repeat"/>
    <property type="match status" value="1"/>
</dbReference>
<dbReference type="PANTHER" id="PTHR24104:SF25">
    <property type="entry name" value="PROTEIN LIN-41"/>
    <property type="match status" value="1"/>
</dbReference>